<dbReference type="eggNOG" id="arCOG01608">
    <property type="taxonomic scope" value="Archaea"/>
</dbReference>
<organism evidence="8 9">
    <name type="scientific">Pyrolobus fumarii (strain DSM 11204 / 1A)</name>
    <dbReference type="NCBI Taxonomy" id="694429"/>
    <lineage>
        <taxon>Archaea</taxon>
        <taxon>Thermoproteota</taxon>
        <taxon>Thermoprotei</taxon>
        <taxon>Desulfurococcales</taxon>
        <taxon>Pyrodictiaceae</taxon>
        <taxon>Pyrolobus</taxon>
    </lineage>
</organism>
<dbReference type="SUPFAM" id="SSF52518">
    <property type="entry name" value="Thiamin diphosphate-binding fold (THDP-binding)"/>
    <property type="match status" value="1"/>
</dbReference>
<feature type="domain" description="Pyruvate flavodoxin/ferredoxin oxidoreductase pyrimidine binding" evidence="6">
    <location>
        <begin position="28"/>
        <end position="252"/>
    </location>
</feature>
<dbReference type="AlphaFoldDB" id="G0ED19"/>
<dbReference type="Gene3D" id="3.40.50.920">
    <property type="match status" value="1"/>
</dbReference>
<dbReference type="InterPro" id="IPR033412">
    <property type="entry name" value="PFOR_II"/>
</dbReference>
<keyword evidence="4" id="KW-0560">Oxidoreductase</keyword>
<dbReference type="PANTHER" id="PTHR32154">
    <property type="entry name" value="PYRUVATE-FLAVODOXIN OXIDOREDUCTASE-RELATED"/>
    <property type="match status" value="1"/>
</dbReference>
<comment type="subunit">
    <text evidence="2">Heterodimer composed of an alpha and a beta subunit.</text>
</comment>
<dbReference type="GO" id="GO:0006979">
    <property type="term" value="P:response to oxidative stress"/>
    <property type="evidence" value="ECO:0007669"/>
    <property type="project" value="TreeGrafter"/>
</dbReference>
<dbReference type="Proteomes" id="UP000001037">
    <property type="component" value="Chromosome"/>
</dbReference>
<dbReference type="SUPFAM" id="SSF52922">
    <property type="entry name" value="TK C-terminal domain-like"/>
    <property type="match status" value="1"/>
</dbReference>
<keyword evidence="8" id="KW-0670">Pyruvate</keyword>
<dbReference type="FunFam" id="3.40.50.920:FF:000010">
    <property type="entry name" value="Pyruvate ferredoxin oxidoreductase, alpha subunit"/>
    <property type="match status" value="1"/>
</dbReference>
<accession>G0ED19</accession>
<dbReference type="HOGENOM" id="CLU_002569_5_0_2"/>
<comment type="subunit">
    <text evidence="1">Heterotetramer of one alpha, one beta, one delta and one gamma chain.</text>
</comment>
<dbReference type="InterPro" id="IPR002880">
    <property type="entry name" value="Pyrv_Fd/Flavodoxin_OxRdtase_N"/>
</dbReference>
<dbReference type="EC" id="1.2.7.11" evidence="3"/>
<dbReference type="RefSeq" id="WP_014026255.1">
    <property type="nucleotide sequence ID" value="NC_015931.1"/>
</dbReference>
<dbReference type="Pfam" id="PF17147">
    <property type="entry name" value="PFOR_II"/>
    <property type="match status" value="1"/>
</dbReference>
<dbReference type="GeneID" id="11139177"/>
<dbReference type="Pfam" id="PF01855">
    <property type="entry name" value="POR_N"/>
    <property type="match status" value="1"/>
</dbReference>
<name>G0ED19_PYRF1</name>
<dbReference type="FunFam" id="3.40.50.970:FF:000012">
    <property type="entry name" value="Pyruvate:ferredoxin (Flavodoxin) oxidoreductase"/>
    <property type="match status" value="1"/>
</dbReference>
<evidence type="ECO:0000259" key="7">
    <source>
        <dbReference type="Pfam" id="PF17147"/>
    </source>
</evidence>
<gene>
    <name evidence="8" type="ordered locus">Pyrfu_0709</name>
</gene>
<dbReference type="STRING" id="694429.Pyrfu_0709"/>
<dbReference type="InParanoid" id="G0ED19"/>
<keyword evidence="9" id="KW-1185">Reference proteome</keyword>
<dbReference type="FunCoup" id="G0ED19">
    <property type="interactions" value="42"/>
</dbReference>
<dbReference type="InterPro" id="IPR009014">
    <property type="entry name" value="Transketo_C/PFOR_II"/>
</dbReference>
<sequence>MAAAGQTLEKKAKKKKIALTGNYAVAYAVKSCDVDVVAAYPITPQSPIVEKISEYIANGEMDAEMIHVESEHSALSALVGASAFGARVFTATSSQGLEFMHEILYIASGLRLPIVMALSNRALSAPLNIWNDYGDAMSARDAGWIMIFDETVQEAHDAVVIAYRIAEHPDVLLPVMITLDGFILSHTVEPVEPVEKEEALKFAPKRPRGYRPVLDPDKPVTMGVVGTPDYYYEFKRQQAEAMKKAVPVIDEAFRDFCKTFGRCYERVETYKMDDAEYVLISMGATFGNVRAAVDKLRKEGVKAGGLKIKVFRPFPADLVAKYLGEGRVKAVGVLDRAVSFGAAVEGPLFMEVVTSLAVRGIQVPLVSFVHGLGGRDIFTDEVVQMFKILMDHASRGRSATQTYYIGVRE</sequence>
<evidence type="ECO:0000259" key="6">
    <source>
        <dbReference type="Pfam" id="PF01855"/>
    </source>
</evidence>
<dbReference type="KEGG" id="pfm:Pyrfu_0709"/>
<evidence type="ECO:0000256" key="3">
    <source>
        <dbReference type="ARBA" id="ARBA00012691"/>
    </source>
</evidence>
<dbReference type="CDD" id="cd07034">
    <property type="entry name" value="TPP_PYR_PFOR_IOR-alpha_like"/>
    <property type="match status" value="1"/>
</dbReference>
<evidence type="ECO:0000256" key="1">
    <source>
        <dbReference type="ARBA" id="ARBA00011595"/>
    </source>
</evidence>
<evidence type="ECO:0000313" key="8">
    <source>
        <dbReference type="EMBL" id="AEM38578.1"/>
    </source>
</evidence>
<comment type="catalytic activity">
    <reaction evidence="5">
        <text>a 2-oxocarboxylate + 2 oxidized [2Fe-2S]-[ferredoxin] + CoA = an acyl-CoA + 2 reduced [2Fe-2S]-[ferredoxin] + CO2 + H(+)</text>
        <dbReference type="Rhea" id="RHEA:42316"/>
        <dbReference type="Rhea" id="RHEA-COMP:10000"/>
        <dbReference type="Rhea" id="RHEA-COMP:10001"/>
        <dbReference type="ChEBI" id="CHEBI:15378"/>
        <dbReference type="ChEBI" id="CHEBI:16526"/>
        <dbReference type="ChEBI" id="CHEBI:33737"/>
        <dbReference type="ChEBI" id="CHEBI:33738"/>
        <dbReference type="ChEBI" id="CHEBI:35179"/>
        <dbReference type="ChEBI" id="CHEBI:57287"/>
        <dbReference type="ChEBI" id="CHEBI:58342"/>
        <dbReference type="EC" id="1.2.7.11"/>
    </reaction>
</comment>
<dbReference type="PANTHER" id="PTHR32154:SF30">
    <property type="entry name" value="2-OXOACID OXIDOREDUCTASE (FERREDOXIN)"/>
    <property type="match status" value="1"/>
</dbReference>
<reference evidence="8 9" key="1">
    <citation type="journal article" date="2011" name="Stand. Genomic Sci.">
        <title>Complete genome sequence of the hyperthermophilic chemolithoautotroph Pyrolobus fumarii type strain (1A).</title>
        <authorList>
            <person name="Anderson I."/>
            <person name="Goker M."/>
            <person name="Nolan M."/>
            <person name="Lucas S."/>
            <person name="Hammon N."/>
            <person name="Deshpande S."/>
            <person name="Cheng J.F."/>
            <person name="Tapia R."/>
            <person name="Han C."/>
            <person name="Goodwin L."/>
            <person name="Pitluck S."/>
            <person name="Huntemann M."/>
            <person name="Liolios K."/>
            <person name="Ivanova N."/>
            <person name="Pagani I."/>
            <person name="Mavromatis K."/>
            <person name="Ovchinikova G."/>
            <person name="Pati A."/>
            <person name="Chen A."/>
            <person name="Palaniappan K."/>
            <person name="Land M."/>
            <person name="Hauser L."/>
            <person name="Brambilla E.M."/>
            <person name="Huber H."/>
            <person name="Yasawong M."/>
            <person name="Rohde M."/>
            <person name="Spring S."/>
            <person name="Abt B."/>
            <person name="Sikorski J."/>
            <person name="Wirth R."/>
            <person name="Detter J.C."/>
            <person name="Woyke T."/>
            <person name="Bristow J."/>
            <person name="Eisen J.A."/>
            <person name="Markowitz V."/>
            <person name="Hugenholtz P."/>
            <person name="Kyrpides N.C."/>
            <person name="Klenk H.P."/>
            <person name="Lapidus A."/>
        </authorList>
    </citation>
    <scope>NUCLEOTIDE SEQUENCE [LARGE SCALE GENOMIC DNA]</scope>
    <source>
        <strain evidence="9">DSM 11204 / 1A</strain>
    </source>
</reference>
<dbReference type="InterPro" id="IPR029061">
    <property type="entry name" value="THDP-binding"/>
</dbReference>
<dbReference type="EMBL" id="CP002838">
    <property type="protein sequence ID" value="AEM38578.1"/>
    <property type="molecule type" value="Genomic_DNA"/>
</dbReference>
<proteinExistence type="predicted"/>
<evidence type="ECO:0000256" key="2">
    <source>
        <dbReference type="ARBA" id="ARBA00011631"/>
    </source>
</evidence>
<dbReference type="GO" id="GO:0018491">
    <property type="term" value="F:2-oxobutyrate synthase activity"/>
    <property type="evidence" value="ECO:0007669"/>
    <property type="project" value="UniProtKB-ARBA"/>
</dbReference>
<protein>
    <recommendedName>
        <fullName evidence="3">2-oxoacid oxidoreductase (ferredoxin)</fullName>
        <ecNumber evidence="3">1.2.7.11</ecNumber>
    </recommendedName>
</protein>
<dbReference type="GO" id="GO:0019164">
    <property type="term" value="F:pyruvate synthase activity"/>
    <property type="evidence" value="ECO:0007669"/>
    <property type="project" value="UniProtKB-ARBA"/>
</dbReference>
<dbReference type="Gene3D" id="3.40.50.970">
    <property type="match status" value="1"/>
</dbReference>
<dbReference type="InterPro" id="IPR050722">
    <property type="entry name" value="Pyruvate:ferred/Flavod_OxRd"/>
</dbReference>
<feature type="domain" description="Pyruvate:ferredoxin oxidoreductase core" evidence="7">
    <location>
        <begin position="275"/>
        <end position="381"/>
    </location>
</feature>
<evidence type="ECO:0000256" key="4">
    <source>
        <dbReference type="ARBA" id="ARBA00023002"/>
    </source>
</evidence>
<evidence type="ECO:0000256" key="5">
    <source>
        <dbReference type="ARBA" id="ARBA00048893"/>
    </source>
</evidence>
<evidence type="ECO:0000313" key="9">
    <source>
        <dbReference type="Proteomes" id="UP000001037"/>
    </source>
</evidence>
<dbReference type="OrthoDB" id="372068at2157"/>